<dbReference type="SUPFAM" id="SSF46689">
    <property type="entry name" value="Homeodomain-like"/>
    <property type="match status" value="1"/>
</dbReference>
<dbReference type="NCBIfam" id="NF037937">
    <property type="entry name" value="septum_RefZ"/>
    <property type="match status" value="1"/>
</dbReference>
<dbReference type="SUPFAM" id="SSF48498">
    <property type="entry name" value="Tetracyclin repressor-like, C-terminal domain"/>
    <property type="match status" value="1"/>
</dbReference>
<feature type="DNA-binding region" description="H-T-H motif" evidence="3">
    <location>
        <begin position="29"/>
        <end position="48"/>
    </location>
</feature>
<dbReference type="PROSITE" id="PS01081">
    <property type="entry name" value="HTH_TETR_1"/>
    <property type="match status" value="1"/>
</dbReference>
<dbReference type="Proteomes" id="UP001225646">
    <property type="component" value="Unassembled WGS sequence"/>
</dbReference>
<proteinExistence type="predicted"/>
<evidence type="ECO:0000256" key="1">
    <source>
        <dbReference type="ARBA" id="ARBA00022491"/>
    </source>
</evidence>
<dbReference type="Pfam" id="PF00440">
    <property type="entry name" value="TetR_N"/>
    <property type="match status" value="1"/>
</dbReference>
<dbReference type="Gene3D" id="1.10.357.10">
    <property type="entry name" value="Tetracycline Repressor, domain 2"/>
    <property type="match status" value="1"/>
</dbReference>
<name>A0ABT9VJ98_9BACI</name>
<evidence type="ECO:0000256" key="2">
    <source>
        <dbReference type="ARBA" id="ARBA00023125"/>
    </source>
</evidence>
<dbReference type="PANTHER" id="PTHR43479:SF11">
    <property type="entry name" value="ACREF_ENVCD OPERON REPRESSOR-RELATED"/>
    <property type="match status" value="1"/>
</dbReference>
<sequence length="211" mass="24926">MSKNSSLTKQKIIDASIFLFNSKGYSGTSVREIAKKANVNVAHISYYFKGKGGLLEFLVSQFYERYLSIIENNFHQIECLSAKSCLKQMIWDILNYQHENRQLARVVYREITIDSVLIREVMTTYLTKEKYFLRFVLEKGRDDGEFNPFSISHMIIQLKSLLNMPFLQPQYISEVLHIQLFDDYFVKQYFQEIISWLEQALFKQKVEKVAL</sequence>
<evidence type="ECO:0000313" key="6">
    <source>
        <dbReference type="Proteomes" id="UP001225646"/>
    </source>
</evidence>
<accession>A0ABT9VJ98</accession>
<dbReference type="EMBL" id="JAUSTR010000001">
    <property type="protein sequence ID" value="MDQ0161049.1"/>
    <property type="molecule type" value="Genomic_DNA"/>
</dbReference>
<evidence type="ECO:0000259" key="4">
    <source>
        <dbReference type="PROSITE" id="PS50977"/>
    </source>
</evidence>
<dbReference type="InterPro" id="IPR001647">
    <property type="entry name" value="HTH_TetR"/>
</dbReference>
<dbReference type="RefSeq" id="WP_419150973.1">
    <property type="nucleotide sequence ID" value="NZ_JAUSTR010000001.1"/>
</dbReference>
<comment type="caution">
    <text evidence="5">The sequence shown here is derived from an EMBL/GenBank/DDBJ whole genome shotgun (WGS) entry which is preliminary data.</text>
</comment>
<dbReference type="InterPro" id="IPR009057">
    <property type="entry name" value="Homeodomain-like_sf"/>
</dbReference>
<dbReference type="InterPro" id="IPR023772">
    <property type="entry name" value="DNA-bd_HTH_TetR-type_CS"/>
</dbReference>
<organism evidence="5 6">
    <name type="scientific">Aeribacillus alveayuensis</name>
    <dbReference type="NCBI Taxonomy" id="279215"/>
    <lineage>
        <taxon>Bacteria</taxon>
        <taxon>Bacillati</taxon>
        <taxon>Bacillota</taxon>
        <taxon>Bacilli</taxon>
        <taxon>Bacillales</taxon>
        <taxon>Bacillaceae</taxon>
        <taxon>Aeribacillus</taxon>
    </lineage>
</organism>
<dbReference type="InterPro" id="IPR050624">
    <property type="entry name" value="HTH-type_Tx_Regulator"/>
</dbReference>
<protein>
    <submittedName>
        <fullName evidence="5">AcrR family transcriptional regulator</fullName>
    </submittedName>
</protein>
<gene>
    <name evidence="5" type="ORF">J2S06_000119</name>
</gene>
<keyword evidence="6" id="KW-1185">Reference proteome</keyword>
<feature type="domain" description="HTH tetR-type" evidence="4">
    <location>
        <begin position="6"/>
        <end position="66"/>
    </location>
</feature>
<reference evidence="5 6" key="1">
    <citation type="submission" date="2023-07" db="EMBL/GenBank/DDBJ databases">
        <title>Genomic Encyclopedia of Type Strains, Phase IV (KMG-IV): sequencing the most valuable type-strain genomes for metagenomic binning, comparative biology and taxonomic classification.</title>
        <authorList>
            <person name="Goeker M."/>
        </authorList>
    </citation>
    <scope>NUCLEOTIDE SEQUENCE [LARGE SCALE GENOMIC DNA]</scope>
    <source>
        <strain evidence="5 6">DSM 19092</strain>
    </source>
</reference>
<keyword evidence="2 3" id="KW-0238">DNA-binding</keyword>
<evidence type="ECO:0000313" key="5">
    <source>
        <dbReference type="EMBL" id="MDQ0161049.1"/>
    </source>
</evidence>
<dbReference type="PROSITE" id="PS50977">
    <property type="entry name" value="HTH_TETR_2"/>
    <property type="match status" value="1"/>
</dbReference>
<dbReference type="PRINTS" id="PR00455">
    <property type="entry name" value="HTHTETR"/>
</dbReference>
<evidence type="ECO:0000256" key="3">
    <source>
        <dbReference type="PROSITE-ProRule" id="PRU00335"/>
    </source>
</evidence>
<dbReference type="PANTHER" id="PTHR43479">
    <property type="entry name" value="ACREF/ENVCD OPERON REPRESSOR-RELATED"/>
    <property type="match status" value="1"/>
</dbReference>
<keyword evidence="1" id="KW-0678">Repressor</keyword>
<dbReference type="InterPro" id="IPR036271">
    <property type="entry name" value="Tet_transcr_reg_TetR-rel_C_sf"/>
</dbReference>